<keyword evidence="2" id="KW-1185">Reference proteome</keyword>
<name>A0A563W174_9CYAN</name>
<reference evidence="1 2" key="1">
    <citation type="submission" date="2019-01" db="EMBL/GenBank/DDBJ databases">
        <authorList>
            <person name="Brito A."/>
        </authorList>
    </citation>
    <scope>NUCLEOTIDE SEQUENCE [LARGE SCALE GENOMIC DNA]</scope>
    <source>
        <strain evidence="1">1</strain>
    </source>
</reference>
<evidence type="ECO:0000313" key="2">
    <source>
        <dbReference type="Proteomes" id="UP000320055"/>
    </source>
</evidence>
<organism evidence="1 2">
    <name type="scientific">Hyella patelloides LEGE 07179</name>
    <dbReference type="NCBI Taxonomy" id="945734"/>
    <lineage>
        <taxon>Bacteria</taxon>
        <taxon>Bacillati</taxon>
        <taxon>Cyanobacteriota</taxon>
        <taxon>Cyanophyceae</taxon>
        <taxon>Pleurocapsales</taxon>
        <taxon>Hyellaceae</taxon>
        <taxon>Hyella</taxon>
    </lineage>
</organism>
<accession>A0A563W174</accession>
<dbReference type="EMBL" id="CAACVJ010000557">
    <property type="protein sequence ID" value="VEP17431.1"/>
    <property type="molecule type" value="Genomic_DNA"/>
</dbReference>
<protein>
    <submittedName>
        <fullName evidence="1">Uncharacterized protein</fullName>
    </submittedName>
</protein>
<dbReference type="Proteomes" id="UP000320055">
    <property type="component" value="Unassembled WGS sequence"/>
</dbReference>
<gene>
    <name evidence="1" type="ORF">H1P_600022</name>
</gene>
<proteinExistence type="predicted"/>
<evidence type="ECO:0000313" key="1">
    <source>
        <dbReference type="EMBL" id="VEP17431.1"/>
    </source>
</evidence>
<sequence length="65" mass="7465">MLLLICLHSETFIIAKILELFYSLNISLVCNKKKLSIILDFKLIRNNSLFGSEKVGYFLLAEESI</sequence>
<dbReference type="AlphaFoldDB" id="A0A563W174"/>